<dbReference type="EMBL" id="DF820464">
    <property type="protein sequence ID" value="GAK56411.1"/>
    <property type="molecule type" value="Genomic_DNA"/>
</dbReference>
<feature type="domain" description="ABC transmembrane type-1" evidence="8">
    <location>
        <begin position="172"/>
        <end position="375"/>
    </location>
</feature>
<feature type="transmembrane region" description="Helical" evidence="7">
    <location>
        <begin position="174"/>
        <end position="199"/>
    </location>
</feature>
<dbReference type="SUPFAM" id="SSF161098">
    <property type="entry name" value="MetI-like"/>
    <property type="match status" value="1"/>
</dbReference>
<organism evidence="9">
    <name type="scientific">Vecturithrix granuli</name>
    <dbReference type="NCBI Taxonomy" id="1499967"/>
    <lineage>
        <taxon>Bacteria</taxon>
        <taxon>Candidatus Moduliflexota</taxon>
        <taxon>Candidatus Vecturitrichia</taxon>
        <taxon>Candidatus Vecturitrichales</taxon>
        <taxon>Candidatus Vecturitrichaceae</taxon>
        <taxon>Candidatus Vecturithrix</taxon>
    </lineage>
</organism>
<proteinExistence type="inferred from homology"/>
<keyword evidence="5 7" id="KW-1133">Transmembrane helix</keyword>
<dbReference type="InterPro" id="IPR000515">
    <property type="entry name" value="MetI-like"/>
</dbReference>
<evidence type="ECO:0000313" key="10">
    <source>
        <dbReference type="Proteomes" id="UP000030661"/>
    </source>
</evidence>
<feature type="transmembrane region" description="Helical" evidence="7">
    <location>
        <begin position="24"/>
        <end position="45"/>
    </location>
</feature>
<dbReference type="InterPro" id="IPR050366">
    <property type="entry name" value="BP-dependent_transpt_permease"/>
</dbReference>
<evidence type="ECO:0000256" key="3">
    <source>
        <dbReference type="ARBA" id="ARBA00022475"/>
    </source>
</evidence>
<dbReference type="AlphaFoldDB" id="A0A081BVQ6"/>
<keyword evidence="4 7" id="KW-0812">Transmembrane</keyword>
<dbReference type="Pfam" id="PF00528">
    <property type="entry name" value="BPD_transp_1"/>
    <property type="match status" value="1"/>
</dbReference>
<sequence length="389" mass="42401">MGEQEYKATSMLRIVAGQFLEHRFAVIGLGIILIFALLAIFAPMISNLLGVNPSDQNIFNRYKPIMTRIEKSLGQREEVVERFISDHREQAQTLITATREAGLIDAKVSDADALFEIMEQVGEDPATISKLSALNIPEANAFIKVLKSFTTVHYLGTDELGRDVLMRLIFGARVSITIGVLVACISAMIGLIIGSLAGYYGGFLDSALMRVTDSLLALPLIPVLILFAAADIKQIPVLGWFIRGDNESIAKMIVVLCIFSWMTAARLVRASILSVKEKEFVFAAKTLGASDFRIIALHITPNILAPLLVAVTLGVGSSIIFEAALSFLGLGVQPPTPTWGNMLYNAQEMIYEAPLLAIFPGLLIFITVICFNFVGDGLQDAIDPKAIRR</sequence>
<feature type="transmembrane region" description="Helical" evidence="7">
    <location>
        <begin position="350"/>
        <end position="375"/>
    </location>
</feature>
<keyword evidence="3" id="KW-1003">Cell membrane</keyword>
<keyword evidence="2 7" id="KW-0813">Transport</keyword>
<evidence type="ECO:0000259" key="8">
    <source>
        <dbReference type="PROSITE" id="PS50928"/>
    </source>
</evidence>
<evidence type="ECO:0000313" key="9">
    <source>
        <dbReference type="EMBL" id="GAK56411.1"/>
    </source>
</evidence>
<gene>
    <name evidence="9" type="ORF">U27_03373</name>
</gene>
<evidence type="ECO:0000256" key="4">
    <source>
        <dbReference type="ARBA" id="ARBA00022692"/>
    </source>
</evidence>
<dbReference type="CDD" id="cd06261">
    <property type="entry name" value="TM_PBP2"/>
    <property type="match status" value="1"/>
</dbReference>
<dbReference type="GO" id="GO:0055085">
    <property type="term" value="P:transmembrane transport"/>
    <property type="evidence" value="ECO:0007669"/>
    <property type="project" value="InterPro"/>
</dbReference>
<evidence type="ECO:0000256" key="6">
    <source>
        <dbReference type="ARBA" id="ARBA00023136"/>
    </source>
</evidence>
<dbReference type="PROSITE" id="PS50928">
    <property type="entry name" value="ABC_TM1"/>
    <property type="match status" value="1"/>
</dbReference>
<evidence type="ECO:0000256" key="2">
    <source>
        <dbReference type="ARBA" id="ARBA00022448"/>
    </source>
</evidence>
<dbReference type="STRING" id="1499967.U27_03373"/>
<comment type="similarity">
    <text evidence="7">Belongs to the binding-protein-dependent transport system permease family.</text>
</comment>
<evidence type="ECO:0000256" key="1">
    <source>
        <dbReference type="ARBA" id="ARBA00004651"/>
    </source>
</evidence>
<dbReference type="InterPro" id="IPR035906">
    <property type="entry name" value="MetI-like_sf"/>
</dbReference>
<protein>
    <submittedName>
        <fullName evidence="9">ABC transporter, membrane spanning protein</fullName>
    </submittedName>
</protein>
<dbReference type="PANTHER" id="PTHR43386:SF1">
    <property type="entry name" value="D,D-DIPEPTIDE TRANSPORT SYSTEM PERMEASE PROTEIN DDPC-RELATED"/>
    <property type="match status" value="1"/>
</dbReference>
<dbReference type="InterPro" id="IPR025966">
    <property type="entry name" value="OppC_N"/>
</dbReference>
<dbReference type="eggNOG" id="COG1173">
    <property type="taxonomic scope" value="Bacteria"/>
</dbReference>
<evidence type="ECO:0000256" key="7">
    <source>
        <dbReference type="RuleBase" id="RU363032"/>
    </source>
</evidence>
<dbReference type="Pfam" id="PF12911">
    <property type="entry name" value="OppC_N"/>
    <property type="match status" value="1"/>
</dbReference>
<accession>A0A081BVQ6</accession>
<dbReference type="GO" id="GO:0005886">
    <property type="term" value="C:plasma membrane"/>
    <property type="evidence" value="ECO:0007669"/>
    <property type="project" value="UniProtKB-SubCell"/>
</dbReference>
<comment type="subcellular location">
    <subcellularLocation>
        <location evidence="1 7">Cell membrane</location>
        <topology evidence="1 7">Multi-pass membrane protein</topology>
    </subcellularLocation>
</comment>
<feature type="transmembrane region" description="Helical" evidence="7">
    <location>
        <begin position="303"/>
        <end position="330"/>
    </location>
</feature>
<reference evidence="9" key="1">
    <citation type="journal article" date="2015" name="PeerJ">
        <title>First genomic representation of candidate bacterial phylum KSB3 points to enhanced environmental sensing as a trigger of wastewater bulking.</title>
        <authorList>
            <person name="Sekiguchi Y."/>
            <person name="Ohashi A."/>
            <person name="Parks D.H."/>
            <person name="Yamauchi T."/>
            <person name="Tyson G.W."/>
            <person name="Hugenholtz P."/>
        </authorList>
    </citation>
    <scope>NUCLEOTIDE SEQUENCE [LARGE SCALE GENOMIC DNA]</scope>
</reference>
<name>A0A081BVQ6_VECG1</name>
<dbReference type="HOGENOM" id="CLU_028518_1_0_0"/>
<dbReference type="Proteomes" id="UP000030661">
    <property type="component" value="Unassembled WGS sequence"/>
</dbReference>
<dbReference type="PANTHER" id="PTHR43386">
    <property type="entry name" value="OLIGOPEPTIDE TRANSPORT SYSTEM PERMEASE PROTEIN APPC"/>
    <property type="match status" value="1"/>
</dbReference>
<dbReference type="Gene3D" id="1.10.3720.10">
    <property type="entry name" value="MetI-like"/>
    <property type="match status" value="1"/>
</dbReference>
<keyword evidence="6 7" id="KW-0472">Membrane</keyword>
<keyword evidence="10" id="KW-1185">Reference proteome</keyword>
<evidence type="ECO:0000256" key="5">
    <source>
        <dbReference type="ARBA" id="ARBA00022989"/>
    </source>
</evidence>